<dbReference type="Gene3D" id="3.30.300.30">
    <property type="match status" value="1"/>
</dbReference>
<keyword evidence="2 8" id="KW-0436">Ligase</keyword>
<dbReference type="InterPro" id="IPR025110">
    <property type="entry name" value="AMP-bd_C"/>
</dbReference>
<dbReference type="EMBL" id="FZQA01000002">
    <property type="protein sequence ID" value="SNT72134.1"/>
    <property type="molecule type" value="Genomic_DNA"/>
</dbReference>
<protein>
    <recommendedName>
        <fullName evidence="5">3-methylmercaptopropionyl-CoA ligase</fullName>
        <ecNumber evidence="4">6.2.1.44</ecNumber>
    </recommendedName>
</protein>
<dbReference type="Gene3D" id="3.40.50.12780">
    <property type="entry name" value="N-terminal domain of ligase-like"/>
    <property type="match status" value="1"/>
</dbReference>
<reference evidence="8 9" key="1">
    <citation type="submission" date="2017-07" db="EMBL/GenBank/DDBJ databases">
        <authorList>
            <person name="Sun Z.S."/>
            <person name="Albrecht U."/>
            <person name="Echele G."/>
            <person name="Lee C.C."/>
        </authorList>
    </citation>
    <scope>NUCLEOTIDE SEQUENCE [LARGE SCALE GENOMIC DNA]</scope>
    <source>
        <strain evidence="8 9">CGMCC 1.12710</strain>
    </source>
</reference>
<dbReference type="PANTHER" id="PTHR43767">
    <property type="entry name" value="LONG-CHAIN-FATTY-ACID--COA LIGASE"/>
    <property type="match status" value="1"/>
</dbReference>
<dbReference type="SUPFAM" id="SSF56801">
    <property type="entry name" value="Acetyl-CoA synthetase-like"/>
    <property type="match status" value="1"/>
</dbReference>
<name>A0A239PPA7_9PROT</name>
<accession>A0A239PPA7</accession>
<dbReference type="FunFam" id="3.30.300.30:FF:000008">
    <property type="entry name" value="2,3-dihydroxybenzoate-AMP ligase"/>
    <property type="match status" value="1"/>
</dbReference>
<dbReference type="OrthoDB" id="9803968at2"/>
<feature type="domain" description="AMP-dependent synthetase/ligase" evidence="6">
    <location>
        <begin position="21"/>
        <end position="381"/>
    </location>
</feature>
<evidence type="ECO:0000313" key="8">
    <source>
        <dbReference type="EMBL" id="SNT72134.1"/>
    </source>
</evidence>
<dbReference type="PANTHER" id="PTHR43767:SF1">
    <property type="entry name" value="NONRIBOSOMAL PEPTIDE SYNTHASE PES1 (EUROFUNG)-RELATED"/>
    <property type="match status" value="1"/>
</dbReference>
<dbReference type="Proteomes" id="UP000198346">
    <property type="component" value="Unassembled WGS sequence"/>
</dbReference>
<evidence type="ECO:0000256" key="5">
    <source>
        <dbReference type="ARBA" id="ARBA00067668"/>
    </source>
</evidence>
<dbReference type="InterPro" id="IPR050237">
    <property type="entry name" value="ATP-dep_AMP-bd_enzyme"/>
</dbReference>
<dbReference type="Pfam" id="PF00501">
    <property type="entry name" value="AMP-binding"/>
    <property type="match status" value="1"/>
</dbReference>
<dbReference type="EC" id="6.2.1.44" evidence="4"/>
<dbReference type="CDD" id="cd17631">
    <property type="entry name" value="FACL_FadD13-like"/>
    <property type="match status" value="1"/>
</dbReference>
<evidence type="ECO:0000256" key="2">
    <source>
        <dbReference type="ARBA" id="ARBA00022598"/>
    </source>
</evidence>
<evidence type="ECO:0000313" key="9">
    <source>
        <dbReference type="Proteomes" id="UP000198346"/>
    </source>
</evidence>
<dbReference type="NCBIfam" id="NF004837">
    <property type="entry name" value="PRK06187.1"/>
    <property type="match status" value="1"/>
</dbReference>
<dbReference type="AlphaFoldDB" id="A0A239PPA7"/>
<comment type="catalytic activity">
    <reaction evidence="3">
        <text>3-(methylsulfanyl)propanoate + ATP + CoA = 3-(methylsulfanyl)propanoyl-CoA + AMP + diphosphate</text>
        <dbReference type="Rhea" id="RHEA:43052"/>
        <dbReference type="ChEBI" id="CHEBI:30616"/>
        <dbReference type="ChEBI" id="CHEBI:33019"/>
        <dbReference type="ChEBI" id="CHEBI:49016"/>
        <dbReference type="ChEBI" id="CHEBI:57287"/>
        <dbReference type="ChEBI" id="CHEBI:82815"/>
        <dbReference type="ChEBI" id="CHEBI:456215"/>
        <dbReference type="EC" id="6.2.1.44"/>
    </reaction>
    <physiologicalReaction direction="left-to-right" evidence="3">
        <dbReference type="Rhea" id="RHEA:43053"/>
    </physiologicalReaction>
</comment>
<evidence type="ECO:0000259" key="7">
    <source>
        <dbReference type="Pfam" id="PF13193"/>
    </source>
</evidence>
<dbReference type="InterPro" id="IPR000873">
    <property type="entry name" value="AMP-dep_synth/lig_dom"/>
</dbReference>
<dbReference type="Pfam" id="PF13193">
    <property type="entry name" value="AMP-binding_C"/>
    <property type="match status" value="1"/>
</dbReference>
<feature type="domain" description="AMP-binding enzyme C-terminal" evidence="7">
    <location>
        <begin position="431"/>
        <end position="506"/>
    </location>
</feature>
<evidence type="ECO:0000259" key="6">
    <source>
        <dbReference type="Pfam" id="PF00501"/>
    </source>
</evidence>
<organism evidence="8 9">
    <name type="scientific">Amphiplicatus metriothermophilus</name>
    <dbReference type="NCBI Taxonomy" id="1519374"/>
    <lineage>
        <taxon>Bacteria</taxon>
        <taxon>Pseudomonadati</taxon>
        <taxon>Pseudomonadota</taxon>
        <taxon>Alphaproteobacteria</taxon>
        <taxon>Parvularculales</taxon>
        <taxon>Parvularculaceae</taxon>
        <taxon>Amphiplicatus</taxon>
    </lineage>
</organism>
<sequence>MTLAAEERIVCPNMLADVVRLQAARFPDRAALHFEGETRTFAELDAESNRAAQAFVALGLKPGDRIGWLARNLGIFWPAFFGAMKAGMVMTPLNWRLAPPEVAAILQDSGARLLVGERAFLAALETVEGYSPPRVLGLEEEEGGFQSVLDAQSPDEPDYRAREEDVIVQLYTSGTTGLPKGVLLTNRNYHAVGAAGLERGVFVPQTDDEAMLHALPHFHVAGVNVGVLAMGRAMPVVQHRQFDPAAIVREAQGGRPLDAFFVPAMILMILEAAKAAGARLDAFRTVGYGAAPMPEPLLDAALKAFANARFWQFYGMTETCGGASLLDPEDHAPGLARRVSAGRPLPGCEIKVVDPETRRPAPAGAMGEIVLRADFVMAGYWNRPDATAEMMRDGWCATGDAGRFDEDGYLYVLDRIKDMIISGGENIYPAEIENLLSAHPAVLEAAVIGQPDEKWGETVKAIIVRRPGATLTEEDVIAFLKPKLARFKLPKTVTFAEALPRNPSGKILKTVLRRM</sequence>
<evidence type="ECO:0000256" key="1">
    <source>
        <dbReference type="ARBA" id="ARBA00006432"/>
    </source>
</evidence>
<dbReference type="GO" id="GO:0016878">
    <property type="term" value="F:acid-thiol ligase activity"/>
    <property type="evidence" value="ECO:0007669"/>
    <property type="project" value="UniProtKB-ARBA"/>
</dbReference>
<dbReference type="InterPro" id="IPR042099">
    <property type="entry name" value="ANL_N_sf"/>
</dbReference>
<dbReference type="RefSeq" id="WP_089411657.1">
    <property type="nucleotide sequence ID" value="NZ_FZQA01000002.1"/>
</dbReference>
<gene>
    <name evidence="8" type="ORF">SAMN06297382_1167</name>
</gene>
<evidence type="ECO:0000256" key="4">
    <source>
        <dbReference type="ARBA" id="ARBA00066616"/>
    </source>
</evidence>
<evidence type="ECO:0000256" key="3">
    <source>
        <dbReference type="ARBA" id="ARBA00051915"/>
    </source>
</evidence>
<comment type="similarity">
    <text evidence="1">Belongs to the ATP-dependent AMP-binding enzyme family.</text>
</comment>
<dbReference type="InterPro" id="IPR045851">
    <property type="entry name" value="AMP-bd_C_sf"/>
</dbReference>
<proteinExistence type="inferred from homology"/>
<keyword evidence="9" id="KW-1185">Reference proteome</keyword>